<dbReference type="EMBL" id="JAACNH010000007">
    <property type="protein sequence ID" value="KAG8437475.1"/>
    <property type="molecule type" value="Genomic_DNA"/>
</dbReference>
<evidence type="ECO:0000313" key="4">
    <source>
        <dbReference type="Proteomes" id="UP000812440"/>
    </source>
</evidence>
<dbReference type="InterPro" id="IPR036291">
    <property type="entry name" value="NAD(P)-bd_dom_sf"/>
</dbReference>
<dbReference type="PROSITE" id="PS00061">
    <property type="entry name" value="ADH_SHORT"/>
    <property type="match status" value="1"/>
</dbReference>
<comment type="similarity">
    <text evidence="1">Belongs to the short-chain dehydrogenases/reductases (SDR) family.</text>
</comment>
<dbReference type="InterPro" id="IPR020904">
    <property type="entry name" value="Sc_DH/Rdtase_CS"/>
</dbReference>
<evidence type="ECO:0000313" key="3">
    <source>
        <dbReference type="EMBL" id="KAG8437475.1"/>
    </source>
</evidence>
<reference evidence="3" key="1">
    <citation type="thesis" date="2020" institute="ProQuest LLC" country="789 East Eisenhower Parkway, Ann Arbor, MI, USA">
        <title>Comparative Genomics and Chromosome Evolution.</title>
        <authorList>
            <person name="Mudd A.B."/>
        </authorList>
    </citation>
    <scope>NUCLEOTIDE SEQUENCE</scope>
    <source>
        <strain evidence="3">Female2</strain>
        <tissue evidence="3">Blood</tissue>
    </source>
</reference>
<dbReference type="InterPro" id="IPR002347">
    <property type="entry name" value="SDR_fam"/>
</dbReference>
<evidence type="ECO:0008006" key="5">
    <source>
        <dbReference type="Google" id="ProtNLM"/>
    </source>
</evidence>
<evidence type="ECO:0000256" key="2">
    <source>
        <dbReference type="ARBA" id="ARBA00023002"/>
    </source>
</evidence>
<organism evidence="3 4">
    <name type="scientific">Hymenochirus boettgeri</name>
    <name type="common">Congo dwarf clawed frog</name>
    <dbReference type="NCBI Taxonomy" id="247094"/>
    <lineage>
        <taxon>Eukaryota</taxon>
        <taxon>Metazoa</taxon>
        <taxon>Chordata</taxon>
        <taxon>Craniata</taxon>
        <taxon>Vertebrata</taxon>
        <taxon>Euteleostomi</taxon>
        <taxon>Amphibia</taxon>
        <taxon>Batrachia</taxon>
        <taxon>Anura</taxon>
        <taxon>Pipoidea</taxon>
        <taxon>Pipidae</taxon>
        <taxon>Pipinae</taxon>
        <taxon>Hymenochirus</taxon>
    </lineage>
</organism>
<keyword evidence="2" id="KW-0560">Oxidoreductase</keyword>
<dbReference type="AlphaFoldDB" id="A0A8T2IWZ9"/>
<dbReference type="GO" id="GO:0008202">
    <property type="term" value="P:steroid metabolic process"/>
    <property type="evidence" value="ECO:0007669"/>
    <property type="project" value="TreeGrafter"/>
</dbReference>
<dbReference type="SUPFAM" id="SSF51735">
    <property type="entry name" value="NAD(P)-binding Rossmann-fold domains"/>
    <property type="match status" value="1"/>
</dbReference>
<dbReference type="GO" id="GO:0004303">
    <property type="term" value="F:estradiol 17-beta-dehydrogenase [NAD(P)+] activity"/>
    <property type="evidence" value="ECO:0007669"/>
    <property type="project" value="TreeGrafter"/>
</dbReference>
<protein>
    <recommendedName>
        <fullName evidence="5">Hydroxysteroid (17-beta) dehydrogenase 2</fullName>
    </recommendedName>
</protein>
<comment type="caution">
    <text evidence="3">The sequence shown here is derived from an EMBL/GenBank/DDBJ whole genome shotgun (WGS) entry which is preliminary data.</text>
</comment>
<dbReference type="Pfam" id="PF00106">
    <property type="entry name" value="adh_short"/>
    <property type="match status" value="1"/>
</dbReference>
<dbReference type="GO" id="GO:0047035">
    <property type="term" value="F:testosterone dehydrogenase (NAD+) activity"/>
    <property type="evidence" value="ECO:0007669"/>
    <property type="project" value="TreeGrafter"/>
</dbReference>
<proteinExistence type="inferred from homology"/>
<dbReference type="Proteomes" id="UP000812440">
    <property type="component" value="Chromosome 4"/>
</dbReference>
<evidence type="ECO:0000256" key="1">
    <source>
        <dbReference type="ARBA" id="ARBA00006484"/>
    </source>
</evidence>
<gene>
    <name evidence="3" type="ORF">GDO86_008250</name>
</gene>
<dbReference type="OrthoDB" id="9876299at2759"/>
<dbReference type="PANTHER" id="PTHR43313:SF3">
    <property type="entry name" value="17-BETA-HYDROXYSTEROID DEHYDROGENASE TYPE 2"/>
    <property type="match status" value="1"/>
</dbReference>
<sequence length="275" mass="30544">MGVLVFAGVLDKKGPGAENLKRVCSSRLCLIQLNVTSSQEINEAYKEISSNVQDAGLWGLVHNAGVFGYIGDGELIPLSVYKHCMDVNFFGVVQVTKIFVSLLRKAKGRLITISSMAGHAPMPRLAAYASSKAALSMFSAVMQQDLFKWDVKVSVVHPSGFKTKNWSRQEKAILDTTTPAVKEDYGEDYIASLKEQHHKMFASSSADFSPVLEDVCHALLAQTPNFSYTPGRFAYLIPCFSHYLPKWVYDSLVMQLFQINRGILPRSLRSKNKNV</sequence>
<dbReference type="Gene3D" id="3.40.50.720">
    <property type="entry name" value="NAD(P)-binding Rossmann-like Domain"/>
    <property type="match status" value="1"/>
</dbReference>
<keyword evidence="4" id="KW-1185">Reference proteome</keyword>
<name>A0A8T2IWZ9_9PIPI</name>
<accession>A0A8T2IWZ9</accession>
<dbReference type="PANTHER" id="PTHR43313">
    <property type="entry name" value="SHORT-CHAIN DEHYDROGENASE/REDUCTASE FAMILY 9C"/>
    <property type="match status" value="1"/>
</dbReference>
<dbReference type="PRINTS" id="PR00081">
    <property type="entry name" value="GDHRDH"/>
</dbReference>